<proteinExistence type="predicted"/>
<dbReference type="EMBL" id="JASMQC010000016">
    <property type="protein sequence ID" value="KAK1939167.1"/>
    <property type="molecule type" value="Genomic_DNA"/>
</dbReference>
<comment type="caution">
    <text evidence="1">The sequence shown here is derived from an EMBL/GenBank/DDBJ whole genome shotgun (WGS) entry which is preliminary data.</text>
</comment>
<dbReference type="AlphaFoldDB" id="A0AAD9GIR5"/>
<protein>
    <recommendedName>
        <fullName evidence="3">DDE-1 domain-containing protein</fullName>
    </recommendedName>
</protein>
<accession>A0AAD9GIR5</accession>
<reference evidence="1" key="1">
    <citation type="submission" date="2023-08" db="EMBL/GenBank/DDBJ databases">
        <title>Reference Genome Resource for the Citrus Pathogen Phytophthora citrophthora.</title>
        <authorList>
            <person name="Moller H."/>
            <person name="Coetzee B."/>
            <person name="Rose L.J."/>
            <person name="Van Niekerk J.M."/>
        </authorList>
    </citation>
    <scope>NUCLEOTIDE SEQUENCE</scope>
    <source>
        <strain evidence="1">STE-U-9442</strain>
    </source>
</reference>
<gene>
    <name evidence="1" type="ORF">P3T76_008551</name>
</gene>
<evidence type="ECO:0000313" key="1">
    <source>
        <dbReference type="EMBL" id="KAK1939167.1"/>
    </source>
</evidence>
<dbReference type="Proteomes" id="UP001259832">
    <property type="component" value="Unassembled WGS sequence"/>
</dbReference>
<sequence>MGSMKVFPSHLAVLRYCCFITFMKGICRGSQPLTASIMASYVRDEHAEWLEDNLKEKKDAATTYKSLLRFLRRFAYRYGFVQRTPHALKDKLEDVEAMQADFAKFYKSTNSVYKPSEVFNCDETGIYFDMPLSLGGSIEKEELPTHPDGHVYTVQSKPWMDTQVWKFYLRSLLSMLITEPSLLLVDNLDCHVSDASEAIVSEELNAMLQPLPKNTSEKRLAMIRRTITAWESIAAETFSSAFNKELSTQF</sequence>
<name>A0AAD9GIR5_9STRA</name>
<organism evidence="1 2">
    <name type="scientific">Phytophthora citrophthora</name>
    <dbReference type="NCBI Taxonomy" id="4793"/>
    <lineage>
        <taxon>Eukaryota</taxon>
        <taxon>Sar</taxon>
        <taxon>Stramenopiles</taxon>
        <taxon>Oomycota</taxon>
        <taxon>Peronosporomycetes</taxon>
        <taxon>Peronosporales</taxon>
        <taxon>Peronosporaceae</taxon>
        <taxon>Phytophthora</taxon>
    </lineage>
</organism>
<keyword evidence="2" id="KW-1185">Reference proteome</keyword>
<evidence type="ECO:0000313" key="2">
    <source>
        <dbReference type="Proteomes" id="UP001259832"/>
    </source>
</evidence>
<evidence type="ECO:0008006" key="3">
    <source>
        <dbReference type="Google" id="ProtNLM"/>
    </source>
</evidence>